<dbReference type="AlphaFoldDB" id="A0AAV2BG34"/>
<comment type="caution">
    <text evidence="1">The sequence shown here is derived from an EMBL/GenBank/DDBJ whole genome shotgun (WGS) entry which is preliminary data.</text>
</comment>
<protein>
    <submittedName>
        <fullName evidence="1">Uncharacterized protein</fullName>
    </submittedName>
</protein>
<evidence type="ECO:0000313" key="2">
    <source>
        <dbReference type="Proteomes" id="UP001497382"/>
    </source>
</evidence>
<proteinExistence type="predicted"/>
<reference evidence="1 2" key="1">
    <citation type="submission" date="2024-04" db="EMBL/GenBank/DDBJ databases">
        <authorList>
            <person name="Rising A."/>
            <person name="Reimegard J."/>
            <person name="Sonavane S."/>
            <person name="Akerstrom W."/>
            <person name="Nylinder S."/>
            <person name="Hedman E."/>
            <person name="Kallberg Y."/>
        </authorList>
    </citation>
    <scope>NUCLEOTIDE SEQUENCE [LARGE SCALE GENOMIC DNA]</scope>
</reference>
<dbReference type="EMBL" id="CAXIEN010000350">
    <property type="protein sequence ID" value="CAL1294600.1"/>
    <property type="molecule type" value="Genomic_DNA"/>
</dbReference>
<gene>
    <name evidence="1" type="ORF">LARSCL_LOCUS18805</name>
</gene>
<evidence type="ECO:0000313" key="1">
    <source>
        <dbReference type="EMBL" id="CAL1294600.1"/>
    </source>
</evidence>
<name>A0AAV2BG34_9ARAC</name>
<dbReference type="Proteomes" id="UP001497382">
    <property type="component" value="Unassembled WGS sequence"/>
</dbReference>
<organism evidence="1 2">
    <name type="scientific">Larinioides sclopetarius</name>
    <dbReference type="NCBI Taxonomy" id="280406"/>
    <lineage>
        <taxon>Eukaryota</taxon>
        <taxon>Metazoa</taxon>
        <taxon>Ecdysozoa</taxon>
        <taxon>Arthropoda</taxon>
        <taxon>Chelicerata</taxon>
        <taxon>Arachnida</taxon>
        <taxon>Araneae</taxon>
        <taxon>Araneomorphae</taxon>
        <taxon>Entelegynae</taxon>
        <taxon>Araneoidea</taxon>
        <taxon>Araneidae</taxon>
        <taxon>Larinioides</taxon>
    </lineage>
</organism>
<accession>A0AAV2BG34</accession>
<keyword evidence="2" id="KW-1185">Reference proteome</keyword>
<sequence>MCNATDRHVKWVEGCRKKHVFKFRNNIDISGRHIHGGKTSTITSEDQHILDIKIFPPMPLCVSLQNFMTIELIELRMSLNSFTKPACICIILSGY</sequence>